<name>A0ABM5KJM5_DIAVI</name>
<evidence type="ECO:0000256" key="5">
    <source>
        <dbReference type="ARBA" id="ARBA00022989"/>
    </source>
</evidence>
<feature type="transmembrane region" description="Helical" evidence="17">
    <location>
        <begin position="182"/>
        <end position="207"/>
    </location>
</feature>
<comment type="catalytic activity">
    <reaction evidence="11">
        <text>12-(9Z-octadecenoyloxy)-octadecanoate + H2O = 12-hydroxyoctadecanoate + (9Z)-octadecenoate + H(+)</text>
        <dbReference type="Rhea" id="RHEA:52060"/>
        <dbReference type="ChEBI" id="CHEBI:15377"/>
        <dbReference type="ChEBI" id="CHEBI:15378"/>
        <dbReference type="ChEBI" id="CHEBI:30823"/>
        <dbReference type="ChEBI" id="CHEBI:84201"/>
        <dbReference type="ChEBI" id="CHEBI:136302"/>
    </reaction>
    <physiologicalReaction direction="left-to-right" evidence="11">
        <dbReference type="Rhea" id="RHEA:52061"/>
    </physiologicalReaction>
</comment>
<keyword evidence="19" id="KW-1185">Reference proteome</keyword>
<comment type="catalytic activity">
    <reaction evidence="13">
        <text>9-octadecanoyloxy-octadecanoate + H2O = 9-hydroxy-octadecanoate + octadecanoate + H(+)</text>
        <dbReference type="Rhea" id="RHEA:52096"/>
        <dbReference type="ChEBI" id="CHEBI:15377"/>
        <dbReference type="ChEBI" id="CHEBI:15378"/>
        <dbReference type="ChEBI" id="CHEBI:25629"/>
        <dbReference type="ChEBI" id="CHEBI:136286"/>
        <dbReference type="ChEBI" id="CHEBI:136373"/>
    </reaction>
    <physiologicalReaction direction="left-to-right" evidence="13">
        <dbReference type="Rhea" id="RHEA:52097"/>
    </physiologicalReaction>
</comment>
<dbReference type="EnsemblMetazoa" id="XM_050654361.1">
    <property type="protein sequence ID" value="XP_050510318.1"/>
    <property type="gene ID" value="LOC114336917"/>
</dbReference>
<accession>A0ABM5KJM5</accession>
<comment type="similarity">
    <text evidence="3">Belongs to the AIG1 family.</text>
</comment>
<organism evidence="18 19">
    <name type="scientific">Diabrotica virgifera virgifera</name>
    <name type="common">western corn rootworm</name>
    <dbReference type="NCBI Taxonomy" id="50390"/>
    <lineage>
        <taxon>Eukaryota</taxon>
        <taxon>Metazoa</taxon>
        <taxon>Ecdysozoa</taxon>
        <taxon>Arthropoda</taxon>
        <taxon>Hexapoda</taxon>
        <taxon>Insecta</taxon>
        <taxon>Pterygota</taxon>
        <taxon>Neoptera</taxon>
        <taxon>Endopterygota</taxon>
        <taxon>Coleoptera</taxon>
        <taxon>Polyphaga</taxon>
        <taxon>Cucujiformia</taxon>
        <taxon>Chrysomeloidea</taxon>
        <taxon>Chrysomelidae</taxon>
        <taxon>Galerucinae</taxon>
        <taxon>Diabroticina</taxon>
        <taxon>Diabroticites</taxon>
        <taxon>Diabrotica</taxon>
    </lineage>
</organism>
<evidence type="ECO:0008006" key="20">
    <source>
        <dbReference type="Google" id="ProtNLM"/>
    </source>
</evidence>
<feature type="transmembrane region" description="Helical" evidence="17">
    <location>
        <begin position="219"/>
        <end position="240"/>
    </location>
</feature>
<evidence type="ECO:0000256" key="4">
    <source>
        <dbReference type="ARBA" id="ARBA00022692"/>
    </source>
</evidence>
<comment type="catalytic activity">
    <reaction evidence="9">
        <text>9-hexadecanoyloxy-octadecanoate + H2O = 9-hydroxy-octadecanoate + hexadecanoate + H(+)</text>
        <dbReference type="Rhea" id="RHEA:52052"/>
        <dbReference type="ChEBI" id="CHEBI:7896"/>
        <dbReference type="ChEBI" id="CHEBI:15377"/>
        <dbReference type="ChEBI" id="CHEBI:15378"/>
        <dbReference type="ChEBI" id="CHEBI:83670"/>
        <dbReference type="ChEBI" id="CHEBI:136286"/>
    </reaction>
    <physiologicalReaction direction="left-to-right" evidence="9">
        <dbReference type="Rhea" id="RHEA:52053"/>
    </physiologicalReaction>
</comment>
<keyword evidence="5 17" id="KW-1133">Transmembrane helix</keyword>
<evidence type="ECO:0000256" key="8">
    <source>
        <dbReference type="ARBA" id="ARBA00047427"/>
    </source>
</evidence>
<keyword evidence="6 17" id="KW-0472">Membrane</keyword>
<dbReference type="Proteomes" id="UP001652700">
    <property type="component" value="Unplaced"/>
</dbReference>
<dbReference type="PANTHER" id="PTHR10989">
    <property type="entry name" value="ANDROGEN-INDUCED PROTEIN 1-RELATED"/>
    <property type="match status" value="1"/>
</dbReference>
<dbReference type="GeneID" id="114336917"/>
<comment type="catalytic activity">
    <reaction evidence="14">
        <text>13-(9Z-octadecenoyloxy)-octadecanoate + H2O = 13-hydroxy-octadecanoate + (9Z)-octadecenoate + H(+)</text>
        <dbReference type="Rhea" id="RHEA:52064"/>
        <dbReference type="ChEBI" id="CHEBI:15377"/>
        <dbReference type="ChEBI" id="CHEBI:15378"/>
        <dbReference type="ChEBI" id="CHEBI:30823"/>
        <dbReference type="ChEBI" id="CHEBI:136303"/>
        <dbReference type="ChEBI" id="CHEBI:136304"/>
    </reaction>
    <physiologicalReaction direction="left-to-right" evidence="14">
        <dbReference type="Rhea" id="RHEA:52065"/>
    </physiologicalReaction>
</comment>
<evidence type="ECO:0000313" key="18">
    <source>
        <dbReference type="EnsemblMetazoa" id="XP_050510318.1"/>
    </source>
</evidence>
<sequence>MLDLANRFLGVIISKALGEQQPIKDSKQFLFHSVAVAHHLYVAWYSCTQVDLKDVTEPKIIIMVKYAPAYFTTWNFALQLCYFTLSAWCDLQNALPTKHERLSDILKIKSYIYTTFVFASGIFVTTLFWGLYHTDSEYIFPQVCQNFFPAMLNHSVHTVIFVFLVIEALYVDHPWYDLKLSVASFTIYFIIYHVVYFGVCAQLGYYIYPFFNLMSATGVATFIFSYYVWLIILIVIGIEIEKWKENKRKSIFKKY</sequence>
<evidence type="ECO:0000256" key="3">
    <source>
        <dbReference type="ARBA" id="ARBA00009300"/>
    </source>
</evidence>
<comment type="catalytic activity">
    <reaction evidence="7">
        <text>12-hexadecanoyloxy-octadecanoate + H2O = 12-hydroxyoctadecanoate + hexadecanoate + H(+)</text>
        <dbReference type="Rhea" id="RHEA:52056"/>
        <dbReference type="ChEBI" id="CHEBI:7896"/>
        <dbReference type="ChEBI" id="CHEBI:15377"/>
        <dbReference type="ChEBI" id="CHEBI:15378"/>
        <dbReference type="ChEBI" id="CHEBI:83677"/>
        <dbReference type="ChEBI" id="CHEBI:84201"/>
    </reaction>
    <physiologicalReaction direction="left-to-right" evidence="7">
        <dbReference type="Rhea" id="RHEA:52057"/>
    </physiologicalReaction>
</comment>
<comment type="subcellular location">
    <subcellularLocation>
        <location evidence="2">Endomembrane system</location>
        <topology evidence="2">Multi-pass membrane protein</topology>
    </subcellularLocation>
</comment>
<comment type="catalytic activity">
    <reaction evidence="8">
        <text>13-octadecanoyloxy-octadecanoate + H2O = 13-hydroxy-octadecanoate + octadecanoate + H(+)</text>
        <dbReference type="Rhea" id="RHEA:52084"/>
        <dbReference type="ChEBI" id="CHEBI:15377"/>
        <dbReference type="ChEBI" id="CHEBI:15378"/>
        <dbReference type="ChEBI" id="CHEBI:25629"/>
        <dbReference type="ChEBI" id="CHEBI:136304"/>
        <dbReference type="ChEBI" id="CHEBI:136335"/>
    </reaction>
    <physiologicalReaction direction="left-to-right" evidence="8">
        <dbReference type="Rhea" id="RHEA:52085"/>
    </physiologicalReaction>
</comment>
<evidence type="ECO:0000256" key="6">
    <source>
        <dbReference type="ARBA" id="ARBA00023136"/>
    </source>
</evidence>
<comment type="catalytic activity">
    <reaction evidence="15">
        <text>13-(9Z-hexadecenoyloxy)-octadecanoate + H2O = 13-hydroxy-octadecanoate + (9Z)-hexadecenoate + H(+)</text>
        <dbReference type="Rhea" id="RHEA:52076"/>
        <dbReference type="ChEBI" id="CHEBI:15377"/>
        <dbReference type="ChEBI" id="CHEBI:15378"/>
        <dbReference type="ChEBI" id="CHEBI:32372"/>
        <dbReference type="ChEBI" id="CHEBI:136304"/>
        <dbReference type="ChEBI" id="CHEBI:136315"/>
    </reaction>
    <physiologicalReaction direction="left-to-right" evidence="15">
        <dbReference type="Rhea" id="RHEA:52077"/>
    </physiologicalReaction>
</comment>
<evidence type="ECO:0000256" key="17">
    <source>
        <dbReference type="SAM" id="Phobius"/>
    </source>
</evidence>
<evidence type="ECO:0000256" key="10">
    <source>
        <dbReference type="ARBA" id="ARBA00048680"/>
    </source>
</evidence>
<dbReference type="Pfam" id="PF04750">
    <property type="entry name" value="Far-17a_AIG1"/>
    <property type="match status" value="1"/>
</dbReference>
<evidence type="ECO:0000256" key="14">
    <source>
        <dbReference type="ARBA" id="ARBA00049296"/>
    </source>
</evidence>
<comment type="catalytic activity">
    <reaction evidence="16">
        <text>12-(9Z-hexadecenoyloxy)-octadecanoate + H2O = 12-hydroxyoctadecanoate + (9Z)-hexadecenoate + H(+)</text>
        <dbReference type="Rhea" id="RHEA:52072"/>
        <dbReference type="ChEBI" id="CHEBI:15377"/>
        <dbReference type="ChEBI" id="CHEBI:15378"/>
        <dbReference type="ChEBI" id="CHEBI:32372"/>
        <dbReference type="ChEBI" id="CHEBI:84201"/>
        <dbReference type="ChEBI" id="CHEBI:136312"/>
    </reaction>
    <physiologicalReaction direction="left-to-right" evidence="16">
        <dbReference type="Rhea" id="RHEA:52073"/>
    </physiologicalReaction>
</comment>
<evidence type="ECO:0000256" key="9">
    <source>
        <dbReference type="ARBA" id="ARBA00047863"/>
    </source>
</evidence>
<comment type="catalytic activity">
    <reaction evidence="10">
        <text>12-octadecanoyloxy-octadecanoate + H2O = 12-hydroxyoctadecanoate + octadecanoate + H(+)</text>
        <dbReference type="Rhea" id="RHEA:52080"/>
        <dbReference type="ChEBI" id="CHEBI:15377"/>
        <dbReference type="ChEBI" id="CHEBI:15378"/>
        <dbReference type="ChEBI" id="CHEBI:25629"/>
        <dbReference type="ChEBI" id="CHEBI:84201"/>
        <dbReference type="ChEBI" id="CHEBI:136330"/>
    </reaction>
    <physiologicalReaction direction="left-to-right" evidence="10">
        <dbReference type="Rhea" id="RHEA:52081"/>
    </physiologicalReaction>
</comment>
<evidence type="ECO:0000256" key="12">
    <source>
        <dbReference type="ARBA" id="ARBA00048800"/>
    </source>
</evidence>
<feature type="transmembrane region" description="Helical" evidence="17">
    <location>
        <begin position="111"/>
        <end position="132"/>
    </location>
</feature>
<evidence type="ECO:0000256" key="11">
    <source>
        <dbReference type="ARBA" id="ARBA00048701"/>
    </source>
</evidence>
<comment type="catalytic activity">
    <reaction evidence="12">
        <text>9-(9Z-octadecenoyloxy)-octadecanoate + H2O = 9-hydroxy-octadecanoate + (9Z)-octadecenoate + H(+)</text>
        <dbReference type="Rhea" id="RHEA:52048"/>
        <dbReference type="ChEBI" id="CHEBI:15377"/>
        <dbReference type="ChEBI" id="CHEBI:15378"/>
        <dbReference type="ChEBI" id="CHEBI:30823"/>
        <dbReference type="ChEBI" id="CHEBI:136282"/>
        <dbReference type="ChEBI" id="CHEBI:136286"/>
    </reaction>
    <physiologicalReaction direction="left-to-right" evidence="12">
        <dbReference type="Rhea" id="RHEA:52049"/>
    </physiologicalReaction>
</comment>
<evidence type="ECO:0000256" key="2">
    <source>
        <dbReference type="ARBA" id="ARBA00004127"/>
    </source>
</evidence>
<evidence type="ECO:0000256" key="7">
    <source>
        <dbReference type="ARBA" id="ARBA00047368"/>
    </source>
</evidence>
<keyword evidence="4 17" id="KW-0812">Transmembrane</keyword>
<evidence type="ECO:0000256" key="15">
    <source>
        <dbReference type="ARBA" id="ARBA00049322"/>
    </source>
</evidence>
<comment type="catalytic activity">
    <reaction evidence="1">
        <text>9-(9Z-hexadecenoyloxy)-octadecanoate + H2O = (9Z)-hexadecenoate + 9-hydroxy-octadecanoate + H(+)</text>
        <dbReference type="Rhea" id="RHEA:52068"/>
        <dbReference type="ChEBI" id="CHEBI:15377"/>
        <dbReference type="ChEBI" id="CHEBI:15378"/>
        <dbReference type="ChEBI" id="CHEBI:32372"/>
        <dbReference type="ChEBI" id="CHEBI:136286"/>
        <dbReference type="ChEBI" id="CHEBI:136309"/>
    </reaction>
    <physiologicalReaction direction="left-to-right" evidence="1">
        <dbReference type="Rhea" id="RHEA:52069"/>
    </physiologicalReaction>
</comment>
<evidence type="ECO:0000256" key="16">
    <source>
        <dbReference type="ARBA" id="ARBA00049428"/>
    </source>
</evidence>
<reference evidence="18" key="1">
    <citation type="submission" date="2025-05" db="UniProtKB">
        <authorList>
            <consortium name="EnsemblMetazoa"/>
        </authorList>
    </citation>
    <scope>IDENTIFICATION</scope>
</reference>
<evidence type="ECO:0000256" key="1">
    <source>
        <dbReference type="ARBA" id="ARBA00000923"/>
    </source>
</evidence>
<dbReference type="InterPro" id="IPR006838">
    <property type="entry name" value="ADTRP_AIG1"/>
</dbReference>
<proteinExistence type="inferred from homology"/>
<protein>
    <recommendedName>
        <fullName evidence="20">Androgen-dependent TFPI-regulating protein-like</fullName>
    </recommendedName>
</protein>
<dbReference type="PANTHER" id="PTHR10989:SF16">
    <property type="entry name" value="AT02829P-RELATED"/>
    <property type="match status" value="1"/>
</dbReference>
<evidence type="ECO:0000313" key="19">
    <source>
        <dbReference type="Proteomes" id="UP001652700"/>
    </source>
</evidence>
<evidence type="ECO:0000256" key="13">
    <source>
        <dbReference type="ARBA" id="ARBA00049221"/>
    </source>
</evidence>
<feature type="transmembrane region" description="Helical" evidence="17">
    <location>
        <begin position="152"/>
        <end position="170"/>
    </location>
</feature>
<dbReference type="RefSeq" id="XP_050510318.1">
    <property type="nucleotide sequence ID" value="XM_050654361.1"/>
</dbReference>